<dbReference type="AlphaFoldDB" id="A0A0C9XDV8"/>
<dbReference type="Proteomes" id="UP000054477">
    <property type="component" value="Unassembled WGS sequence"/>
</dbReference>
<dbReference type="InterPro" id="IPR029058">
    <property type="entry name" value="AB_hydrolase_fold"/>
</dbReference>
<sequence length="320" mass="35913">MANPPGKYASISLYERIHVLFIFLQLLHSIRRETYLAFVRFIIYRISLPQIQYIVGTSTDTYTKWSKKHALPETIEELVGDSKIMWIGPKRTKRVVLFFHGGGYFAALPTFMLDFWRYVQLQLEKCGLEVGFAVLNYSLYPESTCPTQLHQACTALDHLISTGTRPNNVHIIGNFAGGNLVLGLFSLLLHPLPFTDSESPHAPLPRIINAPLPAPLAGVYLMSPCVNFTTTSPSLAQNTPHDISDSPALRGLRERVIGIGFRTPPSQRAYVEPLKAPPEDDVVNFGKVHLEGKMRGYEFVLQEGGVHDDPYFGRHLGRVR</sequence>
<accession>A0A0C9XDV8</accession>
<name>A0A0C9XDV8_9AGAR</name>
<evidence type="ECO:0000313" key="5">
    <source>
        <dbReference type="Proteomes" id="UP000054477"/>
    </source>
</evidence>
<protein>
    <recommendedName>
        <fullName evidence="3">Alpha/beta hydrolase fold-3 domain-containing protein</fullName>
    </recommendedName>
</protein>
<evidence type="ECO:0000313" key="4">
    <source>
        <dbReference type="EMBL" id="KIK03026.1"/>
    </source>
</evidence>
<dbReference type="EMBL" id="KN838585">
    <property type="protein sequence ID" value="KIK03026.1"/>
    <property type="molecule type" value="Genomic_DNA"/>
</dbReference>
<evidence type="ECO:0000256" key="2">
    <source>
        <dbReference type="SAM" id="Phobius"/>
    </source>
</evidence>
<reference evidence="5" key="2">
    <citation type="submission" date="2015-01" db="EMBL/GenBank/DDBJ databases">
        <title>Evolutionary Origins and Diversification of the Mycorrhizal Mutualists.</title>
        <authorList>
            <consortium name="DOE Joint Genome Institute"/>
            <consortium name="Mycorrhizal Genomics Consortium"/>
            <person name="Kohler A."/>
            <person name="Kuo A."/>
            <person name="Nagy L.G."/>
            <person name="Floudas D."/>
            <person name="Copeland A."/>
            <person name="Barry K.W."/>
            <person name="Cichocki N."/>
            <person name="Veneault-Fourrey C."/>
            <person name="LaButti K."/>
            <person name="Lindquist E.A."/>
            <person name="Lipzen A."/>
            <person name="Lundell T."/>
            <person name="Morin E."/>
            <person name="Murat C."/>
            <person name="Riley R."/>
            <person name="Ohm R."/>
            <person name="Sun H."/>
            <person name="Tunlid A."/>
            <person name="Henrissat B."/>
            <person name="Grigoriev I.V."/>
            <person name="Hibbett D.S."/>
            <person name="Martin F."/>
        </authorList>
    </citation>
    <scope>NUCLEOTIDE SEQUENCE [LARGE SCALE GENOMIC DNA]</scope>
    <source>
        <strain evidence="5">LaAM-08-1</strain>
    </source>
</reference>
<dbReference type="InterPro" id="IPR050300">
    <property type="entry name" value="GDXG_lipolytic_enzyme"/>
</dbReference>
<feature type="domain" description="Alpha/beta hydrolase fold-3" evidence="3">
    <location>
        <begin position="96"/>
        <end position="251"/>
    </location>
</feature>
<dbReference type="SUPFAM" id="SSF53474">
    <property type="entry name" value="alpha/beta-Hydrolases"/>
    <property type="match status" value="1"/>
</dbReference>
<dbReference type="PANTHER" id="PTHR48081:SF31">
    <property type="entry name" value="STERYL ACETYL HYDROLASE MUG81-RELATED"/>
    <property type="match status" value="1"/>
</dbReference>
<dbReference type="PANTHER" id="PTHR48081">
    <property type="entry name" value="AB HYDROLASE SUPERFAMILY PROTEIN C4A8.06C"/>
    <property type="match status" value="1"/>
</dbReference>
<evidence type="ECO:0000256" key="1">
    <source>
        <dbReference type="ARBA" id="ARBA00022801"/>
    </source>
</evidence>
<organism evidence="4 5">
    <name type="scientific">Laccaria amethystina LaAM-08-1</name>
    <dbReference type="NCBI Taxonomy" id="1095629"/>
    <lineage>
        <taxon>Eukaryota</taxon>
        <taxon>Fungi</taxon>
        <taxon>Dikarya</taxon>
        <taxon>Basidiomycota</taxon>
        <taxon>Agaricomycotina</taxon>
        <taxon>Agaricomycetes</taxon>
        <taxon>Agaricomycetidae</taxon>
        <taxon>Agaricales</taxon>
        <taxon>Agaricineae</taxon>
        <taxon>Hydnangiaceae</taxon>
        <taxon>Laccaria</taxon>
    </lineage>
</organism>
<reference evidence="4 5" key="1">
    <citation type="submission" date="2014-04" db="EMBL/GenBank/DDBJ databases">
        <authorList>
            <consortium name="DOE Joint Genome Institute"/>
            <person name="Kuo A."/>
            <person name="Kohler A."/>
            <person name="Nagy L.G."/>
            <person name="Floudas D."/>
            <person name="Copeland A."/>
            <person name="Barry K.W."/>
            <person name="Cichocki N."/>
            <person name="Veneault-Fourrey C."/>
            <person name="LaButti K."/>
            <person name="Lindquist E.A."/>
            <person name="Lipzen A."/>
            <person name="Lundell T."/>
            <person name="Morin E."/>
            <person name="Murat C."/>
            <person name="Sun H."/>
            <person name="Tunlid A."/>
            <person name="Henrissat B."/>
            <person name="Grigoriev I.V."/>
            <person name="Hibbett D.S."/>
            <person name="Martin F."/>
            <person name="Nordberg H.P."/>
            <person name="Cantor M.N."/>
            <person name="Hua S.X."/>
        </authorList>
    </citation>
    <scope>NUCLEOTIDE SEQUENCE [LARGE SCALE GENOMIC DNA]</scope>
    <source>
        <strain evidence="4 5">LaAM-08-1</strain>
    </source>
</reference>
<keyword evidence="2" id="KW-1133">Transmembrane helix</keyword>
<dbReference type="GO" id="GO:0016787">
    <property type="term" value="F:hydrolase activity"/>
    <property type="evidence" value="ECO:0007669"/>
    <property type="project" value="UniProtKB-KW"/>
</dbReference>
<dbReference type="Gene3D" id="3.40.50.1820">
    <property type="entry name" value="alpha/beta hydrolase"/>
    <property type="match status" value="1"/>
</dbReference>
<keyword evidence="1" id="KW-0378">Hydrolase</keyword>
<gene>
    <name evidence="4" type="ORF">K443DRAFT_131641</name>
</gene>
<dbReference type="InterPro" id="IPR013094">
    <property type="entry name" value="AB_hydrolase_3"/>
</dbReference>
<dbReference type="HOGENOM" id="CLU_042179_2_1_1"/>
<feature type="transmembrane region" description="Helical" evidence="2">
    <location>
        <begin position="95"/>
        <end position="116"/>
    </location>
</feature>
<dbReference type="STRING" id="1095629.A0A0C9XDV8"/>
<proteinExistence type="predicted"/>
<evidence type="ECO:0000259" key="3">
    <source>
        <dbReference type="Pfam" id="PF07859"/>
    </source>
</evidence>
<dbReference type="Pfam" id="PF07859">
    <property type="entry name" value="Abhydrolase_3"/>
    <property type="match status" value="1"/>
</dbReference>
<keyword evidence="5" id="KW-1185">Reference proteome</keyword>
<keyword evidence="2" id="KW-0812">Transmembrane</keyword>
<keyword evidence="2" id="KW-0472">Membrane</keyword>
<dbReference type="OrthoDB" id="2152029at2759"/>